<gene>
    <name evidence="1" type="ORF">EST38_g7750</name>
</gene>
<protein>
    <submittedName>
        <fullName evidence="1">Uncharacterized protein</fullName>
    </submittedName>
</protein>
<name>A0A4Q2DEF0_9AGAR</name>
<sequence length="91" mass="10224">MSLTFWKPGTVGPGSTLDRVPDSEAIVVSAPPQESRDRLPIYKHRQKLLYCVENYGVSIVLLRYFQNFPSFSIRPDGPTMGMSLPVRNPAE</sequence>
<dbReference type="OrthoDB" id="10253254at2759"/>
<organism evidence="1 2">
    <name type="scientific">Candolleomyces aberdarensis</name>
    <dbReference type="NCBI Taxonomy" id="2316362"/>
    <lineage>
        <taxon>Eukaryota</taxon>
        <taxon>Fungi</taxon>
        <taxon>Dikarya</taxon>
        <taxon>Basidiomycota</taxon>
        <taxon>Agaricomycotina</taxon>
        <taxon>Agaricomycetes</taxon>
        <taxon>Agaricomycetidae</taxon>
        <taxon>Agaricales</taxon>
        <taxon>Agaricineae</taxon>
        <taxon>Psathyrellaceae</taxon>
        <taxon>Candolleomyces</taxon>
    </lineage>
</organism>
<accession>A0A4Q2DEF0</accession>
<keyword evidence="2" id="KW-1185">Reference proteome</keyword>
<comment type="caution">
    <text evidence="1">The sequence shown here is derived from an EMBL/GenBank/DDBJ whole genome shotgun (WGS) entry which is preliminary data.</text>
</comment>
<evidence type="ECO:0000313" key="1">
    <source>
        <dbReference type="EMBL" id="RXW18103.1"/>
    </source>
</evidence>
<proteinExistence type="predicted"/>
<reference evidence="1 2" key="1">
    <citation type="submission" date="2019-01" db="EMBL/GenBank/DDBJ databases">
        <title>Draft genome sequence of Psathyrella aberdarensis IHI B618.</title>
        <authorList>
            <person name="Buettner E."/>
            <person name="Kellner H."/>
        </authorList>
    </citation>
    <scope>NUCLEOTIDE SEQUENCE [LARGE SCALE GENOMIC DNA]</scope>
    <source>
        <strain evidence="1 2">IHI B618</strain>
    </source>
</reference>
<dbReference type="Proteomes" id="UP000290288">
    <property type="component" value="Unassembled WGS sequence"/>
</dbReference>
<dbReference type="STRING" id="2316362.A0A4Q2DEF0"/>
<dbReference type="AlphaFoldDB" id="A0A4Q2DEF0"/>
<evidence type="ECO:0000313" key="2">
    <source>
        <dbReference type="Proteomes" id="UP000290288"/>
    </source>
</evidence>
<dbReference type="EMBL" id="SDEE01000290">
    <property type="protein sequence ID" value="RXW18103.1"/>
    <property type="molecule type" value="Genomic_DNA"/>
</dbReference>